<name>A0ABP3PTS7_9PROT</name>
<keyword evidence="1" id="KW-0328">Glycosyltransferase</keyword>
<protein>
    <recommendedName>
        <fullName evidence="3">Glycosyltransferase subfamily 4-like N-terminal domain-containing protein</fullName>
    </recommendedName>
</protein>
<dbReference type="Pfam" id="PF13439">
    <property type="entry name" value="Glyco_transf_4"/>
    <property type="match status" value="1"/>
</dbReference>
<accession>A0ABP3PTS7</accession>
<evidence type="ECO:0000313" key="5">
    <source>
        <dbReference type="Proteomes" id="UP001501588"/>
    </source>
</evidence>
<gene>
    <name evidence="4" type="ORF">GCM10009416_12700</name>
</gene>
<evidence type="ECO:0000259" key="3">
    <source>
        <dbReference type="Pfam" id="PF13439"/>
    </source>
</evidence>
<dbReference type="PANTHER" id="PTHR12526:SF510">
    <property type="entry name" value="D-INOSITOL 3-PHOSPHATE GLYCOSYLTRANSFERASE"/>
    <property type="match status" value="1"/>
</dbReference>
<dbReference type="EMBL" id="BAAAFZ010000011">
    <property type="protein sequence ID" value="GAA0575495.1"/>
    <property type="molecule type" value="Genomic_DNA"/>
</dbReference>
<dbReference type="SUPFAM" id="SSF53756">
    <property type="entry name" value="UDP-Glycosyltransferase/glycogen phosphorylase"/>
    <property type="match status" value="1"/>
</dbReference>
<reference evidence="5" key="1">
    <citation type="journal article" date="2019" name="Int. J. Syst. Evol. Microbiol.">
        <title>The Global Catalogue of Microorganisms (GCM) 10K type strain sequencing project: providing services to taxonomists for standard genome sequencing and annotation.</title>
        <authorList>
            <consortium name="The Broad Institute Genomics Platform"/>
            <consortium name="The Broad Institute Genome Sequencing Center for Infectious Disease"/>
            <person name="Wu L."/>
            <person name="Ma J."/>
        </authorList>
    </citation>
    <scope>NUCLEOTIDE SEQUENCE [LARGE SCALE GENOMIC DNA]</scope>
    <source>
        <strain evidence="5">JCM 9933</strain>
    </source>
</reference>
<organism evidence="4 5">
    <name type="scientific">Craurococcus roseus</name>
    <dbReference type="NCBI Taxonomy" id="77585"/>
    <lineage>
        <taxon>Bacteria</taxon>
        <taxon>Pseudomonadati</taxon>
        <taxon>Pseudomonadota</taxon>
        <taxon>Alphaproteobacteria</taxon>
        <taxon>Acetobacterales</taxon>
        <taxon>Acetobacteraceae</taxon>
        <taxon>Craurococcus</taxon>
    </lineage>
</organism>
<proteinExistence type="predicted"/>
<dbReference type="Gene3D" id="3.40.50.2000">
    <property type="entry name" value="Glycogen Phosphorylase B"/>
    <property type="match status" value="2"/>
</dbReference>
<sequence length="375" mass="39309">MRLLLWYWGRRGAGGQLTLALAEALARRPDAAPALSLSRQADLLAETTALGLPTDAVDTYNSAAGFVLNLPRAPFLARRLVAQARAHRADAVVSVMSHLWTALAAPALRRADIPFVPLVHDAARHPGDPGLWWDWRLDRELDAASAAIALSGAVEAALRARRPRLPVARLPLGAHLPASSLRAAAPTGTAGDFLFFGRVRAYKGLDLLRDAFRLIHERRPEARLRVVGEGDIEAAAPGLSSLDGVRVEPRWVAEPDIPPLLAGAGALVLPYREASQSGVVSLAHALGVPVVATPVGGLAEQVTDGVDGALAAAAEPGALADAMARLCDPAERDRLAAGARRTGRALADWDAQAAALLDALRGAGIGGQRRRSGLG</sequence>
<dbReference type="InterPro" id="IPR028098">
    <property type="entry name" value="Glyco_trans_4-like_N"/>
</dbReference>
<dbReference type="RefSeq" id="WP_343894344.1">
    <property type="nucleotide sequence ID" value="NZ_BAAAFZ010000011.1"/>
</dbReference>
<dbReference type="PANTHER" id="PTHR12526">
    <property type="entry name" value="GLYCOSYLTRANSFERASE"/>
    <property type="match status" value="1"/>
</dbReference>
<dbReference type="CDD" id="cd03801">
    <property type="entry name" value="GT4_PimA-like"/>
    <property type="match status" value="1"/>
</dbReference>
<feature type="domain" description="Glycosyltransferase subfamily 4-like N-terminal" evidence="3">
    <location>
        <begin position="18"/>
        <end position="167"/>
    </location>
</feature>
<dbReference type="Proteomes" id="UP001501588">
    <property type="component" value="Unassembled WGS sequence"/>
</dbReference>
<comment type="caution">
    <text evidence="4">The sequence shown here is derived from an EMBL/GenBank/DDBJ whole genome shotgun (WGS) entry which is preliminary data.</text>
</comment>
<evidence type="ECO:0000256" key="1">
    <source>
        <dbReference type="ARBA" id="ARBA00022676"/>
    </source>
</evidence>
<evidence type="ECO:0000256" key="2">
    <source>
        <dbReference type="ARBA" id="ARBA00022679"/>
    </source>
</evidence>
<dbReference type="Pfam" id="PF13692">
    <property type="entry name" value="Glyco_trans_1_4"/>
    <property type="match status" value="1"/>
</dbReference>
<evidence type="ECO:0000313" key="4">
    <source>
        <dbReference type="EMBL" id="GAA0575495.1"/>
    </source>
</evidence>
<keyword evidence="5" id="KW-1185">Reference proteome</keyword>
<keyword evidence="2" id="KW-0808">Transferase</keyword>